<protein>
    <submittedName>
        <fullName evidence="2">Uncharacterized protein</fullName>
    </submittedName>
</protein>
<evidence type="ECO:0000313" key="2">
    <source>
        <dbReference type="EMBL" id="MFC5243154.1"/>
    </source>
</evidence>
<proteinExistence type="predicted"/>
<sequence length="49" mass="5405">MTRKPTNIPAVLVVTALEDRVRSLAARRASPPTSPVASRQPSTKNNRHR</sequence>
<accession>A0ABW0E0H9</accession>
<keyword evidence="3" id="KW-1185">Reference proteome</keyword>
<gene>
    <name evidence="2" type="ORF">ACFPWV_25145</name>
</gene>
<comment type="caution">
    <text evidence="2">The sequence shown here is derived from an EMBL/GenBank/DDBJ whole genome shotgun (WGS) entry which is preliminary data.</text>
</comment>
<feature type="region of interest" description="Disordered" evidence="1">
    <location>
        <begin position="23"/>
        <end position="49"/>
    </location>
</feature>
<organism evidence="2 3">
    <name type="scientific">Streptomyces atrovirens</name>
    <dbReference type="NCBI Taxonomy" id="285556"/>
    <lineage>
        <taxon>Bacteria</taxon>
        <taxon>Bacillati</taxon>
        <taxon>Actinomycetota</taxon>
        <taxon>Actinomycetes</taxon>
        <taxon>Kitasatosporales</taxon>
        <taxon>Streptomycetaceae</taxon>
        <taxon>Streptomyces</taxon>
    </lineage>
</organism>
<dbReference type="Proteomes" id="UP001596035">
    <property type="component" value="Unassembled WGS sequence"/>
</dbReference>
<name>A0ABW0E0H9_9ACTN</name>
<dbReference type="RefSeq" id="WP_344559156.1">
    <property type="nucleotide sequence ID" value="NZ_BAAATG010000012.1"/>
</dbReference>
<evidence type="ECO:0000313" key="3">
    <source>
        <dbReference type="Proteomes" id="UP001596035"/>
    </source>
</evidence>
<feature type="compositionally biased region" description="Polar residues" evidence="1">
    <location>
        <begin position="35"/>
        <end position="49"/>
    </location>
</feature>
<dbReference type="EMBL" id="JBHSKN010000022">
    <property type="protein sequence ID" value="MFC5243154.1"/>
    <property type="molecule type" value="Genomic_DNA"/>
</dbReference>
<evidence type="ECO:0000256" key="1">
    <source>
        <dbReference type="SAM" id="MobiDB-lite"/>
    </source>
</evidence>
<reference evidence="3" key="1">
    <citation type="journal article" date="2019" name="Int. J. Syst. Evol. Microbiol.">
        <title>The Global Catalogue of Microorganisms (GCM) 10K type strain sequencing project: providing services to taxonomists for standard genome sequencing and annotation.</title>
        <authorList>
            <consortium name="The Broad Institute Genomics Platform"/>
            <consortium name="The Broad Institute Genome Sequencing Center for Infectious Disease"/>
            <person name="Wu L."/>
            <person name="Ma J."/>
        </authorList>
    </citation>
    <scope>NUCLEOTIDE SEQUENCE [LARGE SCALE GENOMIC DNA]</scope>
    <source>
        <strain evidence="3">CGMCC 4.7131</strain>
    </source>
</reference>